<sequence length="100" mass="11663">MALIRSFVMAFIQLLGSFNNEGSGKSLKGREKGMFQIELCKKEDYPGGFQMPLHYPRYDKADYESMEDWKLDMLLKEYGLIFKGTLDEKRAFAIGTFFWP</sequence>
<proteinExistence type="predicted"/>
<dbReference type="AlphaFoldDB" id="A0AAN9IDL3"/>
<feature type="domain" description="DUF7722" evidence="2">
    <location>
        <begin position="55"/>
        <end position="100"/>
    </location>
</feature>
<comment type="caution">
    <text evidence="3">The sequence shown here is derived from an EMBL/GenBank/DDBJ whole genome shotgun (WGS) entry which is preliminary data.</text>
</comment>
<evidence type="ECO:0000313" key="4">
    <source>
        <dbReference type="Proteomes" id="UP001372338"/>
    </source>
</evidence>
<organism evidence="3 4">
    <name type="scientific">Crotalaria pallida</name>
    <name type="common">Smooth rattlebox</name>
    <name type="synonym">Crotalaria striata</name>
    <dbReference type="NCBI Taxonomy" id="3830"/>
    <lineage>
        <taxon>Eukaryota</taxon>
        <taxon>Viridiplantae</taxon>
        <taxon>Streptophyta</taxon>
        <taxon>Embryophyta</taxon>
        <taxon>Tracheophyta</taxon>
        <taxon>Spermatophyta</taxon>
        <taxon>Magnoliopsida</taxon>
        <taxon>eudicotyledons</taxon>
        <taxon>Gunneridae</taxon>
        <taxon>Pentapetalae</taxon>
        <taxon>rosids</taxon>
        <taxon>fabids</taxon>
        <taxon>Fabales</taxon>
        <taxon>Fabaceae</taxon>
        <taxon>Papilionoideae</taxon>
        <taxon>50 kb inversion clade</taxon>
        <taxon>genistoids sensu lato</taxon>
        <taxon>core genistoids</taxon>
        <taxon>Crotalarieae</taxon>
        <taxon>Crotalaria</taxon>
    </lineage>
</organism>
<feature type="chain" id="PRO_5042977356" description="DUF7722 domain-containing protein" evidence="1">
    <location>
        <begin position="25"/>
        <end position="100"/>
    </location>
</feature>
<dbReference type="Pfam" id="PF24847">
    <property type="entry name" value="DUF7722"/>
    <property type="match status" value="1"/>
</dbReference>
<protein>
    <recommendedName>
        <fullName evidence="2">DUF7722 domain-containing protein</fullName>
    </recommendedName>
</protein>
<keyword evidence="4" id="KW-1185">Reference proteome</keyword>
<dbReference type="InterPro" id="IPR056139">
    <property type="entry name" value="DUF7722"/>
</dbReference>
<dbReference type="EMBL" id="JAYWIO010000003">
    <property type="protein sequence ID" value="KAK7276953.1"/>
    <property type="molecule type" value="Genomic_DNA"/>
</dbReference>
<dbReference type="PANTHER" id="PTHR33513:SF21">
    <property type="entry name" value="JMJN DOMAIN-CONTAINING PROTEIN"/>
    <property type="match status" value="1"/>
</dbReference>
<name>A0AAN9IDL3_CROPI</name>
<dbReference type="Proteomes" id="UP001372338">
    <property type="component" value="Unassembled WGS sequence"/>
</dbReference>
<evidence type="ECO:0000259" key="2">
    <source>
        <dbReference type="Pfam" id="PF24847"/>
    </source>
</evidence>
<feature type="signal peptide" evidence="1">
    <location>
        <begin position="1"/>
        <end position="24"/>
    </location>
</feature>
<dbReference type="PANTHER" id="PTHR33513">
    <property type="entry name" value="OS06G0523300 PROTEIN"/>
    <property type="match status" value="1"/>
</dbReference>
<evidence type="ECO:0000256" key="1">
    <source>
        <dbReference type="SAM" id="SignalP"/>
    </source>
</evidence>
<gene>
    <name evidence="3" type="ORF">RIF29_18102</name>
</gene>
<reference evidence="3 4" key="1">
    <citation type="submission" date="2024-01" db="EMBL/GenBank/DDBJ databases">
        <title>The genomes of 5 underutilized Papilionoideae crops provide insights into root nodulation and disease resistanc.</title>
        <authorList>
            <person name="Yuan L."/>
        </authorList>
    </citation>
    <scope>NUCLEOTIDE SEQUENCE [LARGE SCALE GENOMIC DNA]</scope>
    <source>
        <strain evidence="3">ZHUSHIDOU_FW_LH</strain>
        <tissue evidence="3">Leaf</tissue>
    </source>
</reference>
<accession>A0AAN9IDL3</accession>
<keyword evidence="1" id="KW-0732">Signal</keyword>
<evidence type="ECO:0000313" key="3">
    <source>
        <dbReference type="EMBL" id="KAK7276953.1"/>
    </source>
</evidence>